<comment type="similarity">
    <text evidence="1">Belongs to the CdaR family.</text>
</comment>
<dbReference type="Gene3D" id="1.10.10.2840">
    <property type="entry name" value="PucR C-terminal helix-turn-helix domain"/>
    <property type="match status" value="1"/>
</dbReference>
<dbReference type="InterPro" id="IPR042070">
    <property type="entry name" value="PucR_C-HTH_sf"/>
</dbReference>
<dbReference type="PANTHER" id="PTHR33744">
    <property type="entry name" value="CARBOHYDRATE DIACID REGULATOR"/>
    <property type="match status" value="1"/>
</dbReference>
<feature type="domain" description="PucR C-terminal helix-turn-helix" evidence="3">
    <location>
        <begin position="360"/>
        <end position="418"/>
    </location>
</feature>
<gene>
    <name evidence="5" type="ORF">POF50_003530</name>
</gene>
<proteinExistence type="inferred from homology"/>
<dbReference type="Pfam" id="PF17853">
    <property type="entry name" value="GGDEF_2"/>
    <property type="match status" value="1"/>
</dbReference>
<evidence type="ECO:0000313" key="5">
    <source>
        <dbReference type="EMBL" id="MDI5968426.1"/>
    </source>
</evidence>
<dbReference type="InterPro" id="IPR051448">
    <property type="entry name" value="CdaR-like_regulators"/>
</dbReference>
<dbReference type="Pfam" id="PF13556">
    <property type="entry name" value="HTH_30"/>
    <property type="match status" value="1"/>
</dbReference>
<sequence>MHGYGDYGDFEGYQDLVDEVSALLGAPATLEDRDFRLIAFGAHDSDDAAVTDPVRTRSVLTRRSSAEVRAWFEGFGIARATGPLRVPADPRAGIHARVCLPVRHRGVVYGYVWLLEDDEPGRPPHEERALRAAMGVADRIGVLLAADTRAGADAGRALLDVLTDSKARREAARDTLRTALGRAADGELAVVCVTPWDSAESPDSEVLPGVRTLPGALALCAAPESGPPGGGAGRETPGRSGRTADGGAGGAAGPGGPGDGDGLVVLTRGRSAAAVAGRLVESARGADGRAGVSDPRHGLDGLPGAFREALTAARAARAQPRLGPVALWSGIGPYRLLAALPRGATDPAVLPLLEPAHAELAHTAEVFLDCAGGAGRAAAVLAVHRQTLYYRLSRIQALTGLDLADGEDRLLLHMALKAVRL</sequence>
<dbReference type="InterPro" id="IPR041522">
    <property type="entry name" value="CdaR_GGDEF"/>
</dbReference>
<dbReference type="AlphaFoldDB" id="A0AA90JW14"/>
<name>A0AA90JW14_9ACTN</name>
<feature type="domain" description="CdaR GGDEF-like" evidence="4">
    <location>
        <begin position="259"/>
        <end position="315"/>
    </location>
</feature>
<evidence type="ECO:0000259" key="3">
    <source>
        <dbReference type="Pfam" id="PF13556"/>
    </source>
</evidence>
<feature type="compositionally biased region" description="Gly residues" evidence="2">
    <location>
        <begin position="244"/>
        <end position="261"/>
    </location>
</feature>
<dbReference type="EMBL" id="JABXJJ020000003">
    <property type="protein sequence ID" value="MDI5968426.1"/>
    <property type="molecule type" value="Genomic_DNA"/>
</dbReference>
<reference evidence="5" key="1">
    <citation type="submission" date="2023-05" db="EMBL/GenBank/DDBJ databases">
        <title>Streptantibioticus silvisoli sp. nov., acidotolerant actinomycetes 1 from pine litter.</title>
        <authorList>
            <person name="Swiecimska M."/>
            <person name="Golinska P."/>
            <person name="Sangal V."/>
            <person name="Wachnowicz B."/>
            <person name="Goodfellow M."/>
        </authorList>
    </citation>
    <scope>NUCLEOTIDE SEQUENCE</scope>
    <source>
        <strain evidence="5">SL13</strain>
    </source>
</reference>
<protein>
    <submittedName>
        <fullName evidence="5">Helix-turn-helix domain-containing protein</fullName>
    </submittedName>
</protein>
<organism evidence="5">
    <name type="scientific">Streptantibioticus silvisoli</name>
    <dbReference type="NCBI Taxonomy" id="2705255"/>
    <lineage>
        <taxon>Bacteria</taxon>
        <taxon>Bacillati</taxon>
        <taxon>Actinomycetota</taxon>
        <taxon>Actinomycetes</taxon>
        <taxon>Kitasatosporales</taxon>
        <taxon>Streptomycetaceae</taxon>
        <taxon>Streptantibioticus</taxon>
    </lineage>
</organism>
<comment type="caution">
    <text evidence="5">The sequence shown here is derived from an EMBL/GenBank/DDBJ whole genome shotgun (WGS) entry which is preliminary data.</text>
</comment>
<evidence type="ECO:0000256" key="1">
    <source>
        <dbReference type="ARBA" id="ARBA00006754"/>
    </source>
</evidence>
<dbReference type="PANTHER" id="PTHR33744:SF17">
    <property type="entry name" value="CONSERVED PROTEIN"/>
    <property type="match status" value="1"/>
</dbReference>
<evidence type="ECO:0000256" key="2">
    <source>
        <dbReference type="SAM" id="MobiDB-lite"/>
    </source>
</evidence>
<dbReference type="InterPro" id="IPR025736">
    <property type="entry name" value="PucR_C-HTH_dom"/>
</dbReference>
<feature type="region of interest" description="Disordered" evidence="2">
    <location>
        <begin position="221"/>
        <end position="261"/>
    </location>
</feature>
<accession>A0AA90JW14</accession>
<evidence type="ECO:0000259" key="4">
    <source>
        <dbReference type="Pfam" id="PF17853"/>
    </source>
</evidence>